<dbReference type="PANTHER" id="PTHR33563:SF1">
    <property type="entry name" value="3-DEHYDROQUINATE SYNTHASE"/>
    <property type="match status" value="1"/>
</dbReference>
<dbReference type="GO" id="GO:0016491">
    <property type="term" value="F:oxidoreductase activity"/>
    <property type="evidence" value="ECO:0007669"/>
    <property type="project" value="InterPro"/>
</dbReference>
<dbReference type="GO" id="GO:0008652">
    <property type="term" value="P:amino acid biosynthetic process"/>
    <property type="evidence" value="ECO:0007669"/>
    <property type="project" value="UniProtKB-KW"/>
</dbReference>
<dbReference type="OrthoDB" id="3275at2759"/>
<protein>
    <submittedName>
        <fullName evidence="6">AroB' protein</fullName>
    </submittedName>
</protein>
<dbReference type="GO" id="GO:0009073">
    <property type="term" value="P:aromatic amino acid family biosynthetic process"/>
    <property type="evidence" value="ECO:0007669"/>
    <property type="project" value="UniProtKB-KW"/>
</dbReference>
<feature type="signal peptide" evidence="3">
    <location>
        <begin position="1"/>
        <end position="30"/>
    </location>
</feature>
<gene>
    <name evidence="6" type="primary">aroB'</name>
    <name evidence="6" type="ORF">SNAT2548_LOCUS1185</name>
</gene>
<dbReference type="Pfam" id="PF26558">
    <property type="entry name" value="DHQS_2nd"/>
    <property type="match status" value="1"/>
</dbReference>
<keyword evidence="2" id="KW-0057">Aromatic amino acid biosynthesis</keyword>
<dbReference type="EMBL" id="CAJNDS010000063">
    <property type="protein sequence ID" value="CAE6940493.1"/>
    <property type="molecule type" value="Genomic_DNA"/>
</dbReference>
<evidence type="ECO:0000256" key="2">
    <source>
        <dbReference type="ARBA" id="ARBA00023141"/>
    </source>
</evidence>
<evidence type="ECO:0000256" key="1">
    <source>
        <dbReference type="ARBA" id="ARBA00022605"/>
    </source>
</evidence>
<feature type="domain" description="3-dehydroquinate synthase N-terminal" evidence="4">
    <location>
        <begin position="73"/>
        <end position="166"/>
    </location>
</feature>
<dbReference type="InterPro" id="IPR056179">
    <property type="entry name" value="DHQS_C"/>
</dbReference>
<dbReference type="Proteomes" id="UP000604046">
    <property type="component" value="Unassembled WGS sequence"/>
</dbReference>
<keyword evidence="3" id="KW-0732">Signal</keyword>
<dbReference type="AlphaFoldDB" id="A0A812H3P0"/>
<dbReference type="Pfam" id="PF01959">
    <property type="entry name" value="DHQS"/>
    <property type="match status" value="1"/>
</dbReference>
<evidence type="ECO:0000313" key="7">
    <source>
        <dbReference type="Proteomes" id="UP000604046"/>
    </source>
</evidence>
<evidence type="ECO:0000313" key="6">
    <source>
        <dbReference type="EMBL" id="CAE6940493.1"/>
    </source>
</evidence>
<name>A0A812H3P0_9DINO</name>
<proteinExistence type="predicted"/>
<dbReference type="InterPro" id="IPR002812">
    <property type="entry name" value="DHQS"/>
</dbReference>
<evidence type="ECO:0000259" key="4">
    <source>
        <dbReference type="Pfam" id="PF01959"/>
    </source>
</evidence>
<evidence type="ECO:0000256" key="3">
    <source>
        <dbReference type="SAM" id="SignalP"/>
    </source>
</evidence>
<sequence length="371" mass="39373">MPKARKKLRRISLSLLVVFLSLWKQPPAWIQTSPEPPAASSPSRTAAMQVWLESGAKQDGVDRVLGEDLEIADDGTLRLDGRTVGCAVDVSTGDGQSKARSLAGCVEWILLEFGEWTMIPVENILAACTGGPTRVAARIRDAEQVVGVAFALQIGADALLVPPDVLEAALIAKAQRGEVVSEEVPVERSTFELEEFEVLGVGDGGVGQRVCVDLTCLLEVGEGMLIGSSSSSLVLVHGETLQSDFVPSRPFRVNAGAVHAYILMADGSTKYLSELRMGDAVAIVHCNGQRRVGVVGRCKVERRPFLLISWINSGGGESGTMLQQAETVRLLQAAGGCVSVTALQPGSRILGWTSEGGRHIGTKVTGEIAEH</sequence>
<keyword evidence="1" id="KW-0028">Amino-acid biosynthesis</keyword>
<accession>A0A812H3P0</accession>
<dbReference type="PANTHER" id="PTHR33563">
    <property type="match status" value="1"/>
</dbReference>
<feature type="domain" description="3-dehydroquinate synthase C-terminal" evidence="5">
    <location>
        <begin position="197"/>
        <end position="370"/>
    </location>
</feature>
<reference evidence="6" key="1">
    <citation type="submission" date="2021-02" db="EMBL/GenBank/DDBJ databases">
        <authorList>
            <person name="Dougan E. K."/>
            <person name="Rhodes N."/>
            <person name="Thang M."/>
            <person name="Chan C."/>
        </authorList>
    </citation>
    <scope>NUCLEOTIDE SEQUENCE</scope>
</reference>
<dbReference type="GO" id="GO:0003856">
    <property type="term" value="F:3-dehydroquinate synthase activity"/>
    <property type="evidence" value="ECO:0007669"/>
    <property type="project" value="InterPro"/>
</dbReference>
<dbReference type="InterPro" id="IPR030960">
    <property type="entry name" value="DHQS/DOIS_N"/>
</dbReference>
<feature type="chain" id="PRO_5032582460" evidence="3">
    <location>
        <begin position="31"/>
        <end position="371"/>
    </location>
</feature>
<keyword evidence="7" id="KW-1185">Reference proteome</keyword>
<evidence type="ECO:0000259" key="5">
    <source>
        <dbReference type="Pfam" id="PF26558"/>
    </source>
</evidence>
<organism evidence="6 7">
    <name type="scientific">Symbiodinium natans</name>
    <dbReference type="NCBI Taxonomy" id="878477"/>
    <lineage>
        <taxon>Eukaryota</taxon>
        <taxon>Sar</taxon>
        <taxon>Alveolata</taxon>
        <taxon>Dinophyceae</taxon>
        <taxon>Suessiales</taxon>
        <taxon>Symbiodiniaceae</taxon>
        <taxon>Symbiodinium</taxon>
    </lineage>
</organism>
<comment type="caution">
    <text evidence="6">The sequence shown here is derived from an EMBL/GenBank/DDBJ whole genome shotgun (WGS) entry which is preliminary data.</text>
</comment>